<dbReference type="Pfam" id="PF02254">
    <property type="entry name" value="TrkA_N"/>
    <property type="match status" value="1"/>
</dbReference>
<name>A0A9D7SVG9_9BACT</name>
<reference evidence="2 3" key="1">
    <citation type="submission" date="2020-10" db="EMBL/GenBank/DDBJ databases">
        <title>Connecting structure to function with the recovery of over 1000 high-quality activated sludge metagenome-assembled genomes encoding full-length rRNA genes using long-read sequencing.</title>
        <authorList>
            <person name="Singleton C.M."/>
            <person name="Petriglieri F."/>
            <person name="Kristensen J.M."/>
            <person name="Kirkegaard R.H."/>
            <person name="Michaelsen T.Y."/>
            <person name="Andersen M.H."/>
            <person name="Karst S.M."/>
            <person name="Dueholm M.S."/>
            <person name="Nielsen P.H."/>
            <person name="Albertsen M."/>
        </authorList>
    </citation>
    <scope>NUCLEOTIDE SEQUENCE [LARGE SCALE GENOMIC DNA]</scope>
    <source>
        <strain evidence="2">Ribe_18-Q3-R11-54_MAXAC.273</strain>
    </source>
</reference>
<evidence type="ECO:0000313" key="3">
    <source>
        <dbReference type="Proteomes" id="UP000808337"/>
    </source>
</evidence>
<dbReference type="GO" id="GO:0006813">
    <property type="term" value="P:potassium ion transport"/>
    <property type="evidence" value="ECO:0007669"/>
    <property type="project" value="InterPro"/>
</dbReference>
<dbReference type="InterPro" id="IPR003148">
    <property type="entry name" value="RCK_N"/>
</dbReference>
<feature type="domain" description="RCK N-terminal" evidence="1">
    <location>
        <begin position="3"/>
        <end position="48"/>
    </location>
</feature>
<evidence type="ECO:0000313" key="2">
    <source>
        <dbReference type="EMBL" id="MBK9982445.1"/>
    </source>
</evidence>
<sequence>MIILQGNATDEEMLLKANILSAKYLLALTNDEKTNILIAQKATDIYNQFPEQAMKYDILQVIVHIDDFYTMNIFKEFHEKPIPGDDLKRKGVIKIDYHVFSIYQLAATFMIDTFSPDKYVSLANDEDPPAHLLILGDNLAAQYLILEAAEMYHFANLQKTRITVVADDKSQIEGKIKSLYPFLDKTVDIRYEYTRDFFGDPCPVPLDDISLCFVALDEDGKSVYYSRKLRQQLFIQGNTIKEKSINSFNRYKSFRLSPPPIKILLPRTTALVNIFDDLSAELNGLNIELFNMDDVICNKKTIVDNRREEDFIAKHIHYEWAKHQAAKNKIPVGSMQAEWDKLKDAQKDSNRLPARHLHIKLRFVKAELSDIESGEELNFDDIEEQLWDKIARMEHNRWNAEKSINGFVLIDKVNDRNLGVFLKDNLKCHWDLLPFDNLDHETQEYDKYTFKMAPIIAQLNHKKILRKRTDD</sequence>
<protein>
    <submittedName>
        <fullName evidence="2">NAD-binding protein</fullName>
    </submittedName>
</protein>
<dbReference type="Gene3D" id="3.40.50.720">
    <property type="entry name" value="NAD(P)-binding Rossmann-like Domain"/>
    <property type="match status" value="1"/>
</dbReference>
<dbReference type="EMBL" id="JADKGY010000006">
    <property type="protein sequence ID" value="MBK9982445.1"/>
    <property type="molecule type" value="Genomic_DNA"/>
</dbReference>
<evidence type="ECO:0000259" key="1">
    <source>
        <dbReference type="Pfam" id="PF02254"/>
    </source>
</evidence>
<accession>A0A9D7SVG9</accession>
<organism evidence="2 3">
    <name type="scientific">Candidatus Opimibacter skivensis</name>
    <dbReference type="NCBI Taxonomy" id="2982028"/>
    <lineage>
        <taxon>Bacteria</taxon>
        <taxon>Pseudomonadati</taxon>
        <taxon>Bacteroidota</taxon>
        <taxon>Saprospiria</taxon>
        <taxon>Saprospirales</taxon>
        <taxon>Saprospiraceae</taxon>
        <taxon>Candidatus Opimibacter</taxon>
    </lineage>
</organism>
<proteinExistence type="predicted"/>
<dbReference type="Gene3D" id="6.20.350.10">
    <property type="match status" value="1"/>
</dbReference>
<dbReference type="SUPFAM" id="SSF51735">
    <property type="entry name" value="NAD(P)-binding Rossmann-fold domains"/>
    <property type="match status" value="1"/>
</dbReference>
<dbReference type="InterPro" id="IPR036291">
    <property type="entry name" value="NAD(P)-bd_dom_sf"/>
</dbReference>
<dbReference type="AlphaFoldDB" id="A0A9D7SVG9"/>
<gene>
    <name evidence="2" type="ORF">IPP15_08475</name>
</gene>
<dbReference type="Proteomes" id="UP000808337">
    <property type="component" value="Unassembled WGS sequence"/>
</dbReference>
<comment type="caution">
    <text evidence="2">The sequence shown here is derived from an EMBL/GenBank/DDBJ whole genome shotgun (WGS) entry which is preliminary data.</text>
</comment>